<gene>
    <name evidence="1" type="ORF">ENS64_02735</name>
</gene>
<dbReference type="EMBL" id="DSVQ01000006">
    <property type="protein sequence ID" value="HGT38174.1"/>
    <property type="molecule type" value="Genomic_DNA"/>
</dbReference>
<dbReference type="Gene3D" id="3.20.20.370">
    <property type="entry name" value="Glycoside hydrolase/deacetylase"/>
    <property type="match status" value="1"/>
</dbReference>
<organism evidence="1">
    <name type="scientific">Schlesneria paludicola</name>
    <dbReference type="NCBI Taxonomy" id="360056"/>
    <lineage>
        <taxon>Bacteria</taxon>
        <taxon>Pseudomonadati</taxon>
        <taxon>Planctomycetota</taxon>
        <taxon>Planctomycetia</taxon>
        <taxon>Planctomycetales</taxon>
        <taxon>Planctomycetaceae</taxon>
        <taxon>Schlesneria</taxon>
    </lineage>
</organism>
<dbReference type="InterPro" id="IPR011330">
    <property type="entry name" value="Glyco_hydro/deAcase_b/a-brl"/>
</dbReference>
<sequence>MTPWFLVTVDTEEEGLWGGRYASHGNSVRNIQQVPLFQQLCDHWGVRPTYLVDAPVVEDKTAVAILRRIAEQERCEIGAHVHPWCNPPLTECSDPRDTYLCNLPDELQREKLAWLTERIADRFGRRPTSFRAGRYGLDDTGARLLIEFGYTVDSSVIPFTDYSHDGGPDFTDAPHQPYRIDSELCRPSARGLLLELPVSVGYNWRDFRRADRWFRFCQYGIRRTLHLEGLLNRLGVLQRIKLSPEQATAAQMNVLVDRLLQQGSPAVVLMFHSSSLLPGASPYVRNDTELQEFWRKLEETFRHCVHRRGMRTGTLREFESALRAPSDTLSTVR</sequence>
<dbReference type="AlphaFoldDB" id="A0A7C4LJH9"/>
<accession>A0A7C4LJH9</accession>
<dbReference type="CDD" id="cd10935">
    <property type="entry name" value="CE4_WalW"/>
    <property type="match status" value="1"/>
</dbReference>
<dbReference type="GO" id="GO:0005975">
    <property type="term" value="P:carbohydrate metabolic process"/>
    <property type="evidence" value="ECO:0007669"/>
    <property type="project" value="InterPro"/>
</dbReference>
<comment type="caution">
    <text evidence="1">The sequence shown here is derived from an EMBL/GenBank/DDBJ whole genome shotgun (WGS) entry which is preliminary data.</text>
</comment>
<evidence type="ECO:0000313" key="1">
    <source>
        <dbReference type="EMBL" id="HGT38174.1"/>
    </source>
</evidence>
<protein>
    <submittedName>
        <fullName evidence="1">WalW protein</fullName>
    </submittedName>
</protein>
<dbReference type="SUPFAM" id="SSF88713">
    <property type="entry name" value="Glycoside hydrolase/deacetylase"/>
    <property type="match status" value="1"/>
</dbReference>
<name>A0A7C4LJH9_9PLAN</name>
<reference evidence="1" key="1">
    <citation type="journal article" date="2020" name="mSystems">
        <title>Genome- and Community-Level Interaction Insights into Carbon Utilization and Element Cycling Functions of Hydrothermarchaeota in Hydrothermal Sediment.</title>
        <authorList>
            <person name="Zhou Z."/>
            <person name="Liu Y."/>
            <person name="Xu W."/>
            <person name="Pan J."/>
            <person name="Luo Z.H."/>
            <person name="Li M."/>
        </authorList>
    </citation>
    <scope>NUCLEOTIDE SEQUENCE [LARGE SCALE GENOMIC DNA]</scope>
    <source>
        <strain evidence="1">SpSt-508</strain>
    </source>
</reference>
<proteinExistence type="predicted"/>